<name>A0A0D8HKN4_9ACTN</name>
<dbReference type="Proteomes" id="UP000032360">
    <property type="component" value="Unassembled WGS sequence"/>
</dbReference>
<organism evidence="1 2">
    <name type="scientific">Acidithrix ferrooxidans</name>
    <dbReference type="NCBI Taxonomy" id="1280514"/>
    <lineage>
        <taxon>Bacteria</taxon>
        <taxon>Bacillati</taxon>
        <taxon>Actinomycetota</taxon>
        <taxon>Acidimicrobiia</taxon>
        <taxon>Acidimicrobiales</taxon>
        <taxon>Acidimicrobiaceae</taxon>
        <taxon>Acidithrix</taxon>
    </lineage>
</organism>
<sequence>MIKIHETKDHISIDAGVRDRMGDDNNQSYALKSIIKLRPSWTNTQSTKGSHNVKPLGATLDQVLSLLLSLLA</sequence>
<accession>A0A0D8HKN4</accession>
<reference evidence="1 2" key="1">
    <citation type="submission" date="2015-01" db="EMBL/GenBank/DDBJ databases">
        <title>Draft genome of the acidophilic iron oxidizer Acidithrix ferrooxidans strain Py-F3.</title>
        <authorList>
            <person name="Poehlein A."/>
            <person name="Eisen S."/>
            <person name="Schloemann M."/>
            <person name="Johnson B.D."/>
            <person name="Daniel R."/>
            <person name="Muehling M."/>
        </authorList>
    </citation>
    <scope>NUCLEOTIDE SEQUENCE [LARGE SCALE GENOMIC DNA]</scope>
    <source>
        <strain evidence="1 2">Py-F3</strain>
    </source>
</reference>
<gene>
    <name evidence="1" type="ORF">AXFE_06620</name>
</gene>
<evidence type="ECO:0000313" key="2">
    <source>
        <dbReference type="Proteomes" id="UP000032360"/>
    </source>
</evidence>
<comment type="caution">
    <text evidence="1">The sequence shown here is derived from an EMBL/GenBank/DDBJ whole genome shotgun (WGS) entry which is preliminary data.</text>
</comment>
<evidence type="ECO:0000313" key="1">
    <source>
        <dbReference type="EMBL" id="KJF18434.1"/>
    </source>
</evidence>
<proteinExistence type="predicted"/>
<dbReference type="AlphaFoldDB" id="A0A0D8HKN4"/>
<dbReference type="EMBL" id="JXYS01000017">
    <property type="protein sequence ID" value="KJF18434.1"/>
    <property type="molecule type" value="Genomic_DNA"/>
</dbReference>
<protein>
    <submittedName>
        <fullName evidence="1">Uncharacterized protein</fullName>
    </submittedName>
</protein>
<keyword evidence="2" id="KW-1185">Reference proteome</keyword>